<evidence type="ECO:0000256" key="1">
    <source>
        <dbReference type="ARBA" id="ARBA00022450"/>
    </source>
</evidence>
<comment type="PTM">
    <text evidence="3">4'-phosphopantetheine is transferred from CoA to a specific serine of apo-ACP by AcpS. This modification is essential for activity because fatty acids are bound in thioester linkage to the sulfhydryl of the prosthetic group.</text>
</comment>
<evidence type="ECO:0000313" key="5">
    <source>
        <dbReference type="EMBL" id="MDC3425115.1"/>
    </source>
</evidence>
<keyword evidence="6" id="KW-1185">Reference proteome</keyword>
<keyword evidence="3" id="KW-0275">Fatty acid biosynthesis</keyword>
<comment type="pathway">
    <text evidence="3">Lipid metabolism; fatty acid biosynthesis.</text>
</comment>
<gene>
    <name evidence="3" type="primary">acpP</name>
    <name evidence="5" type="ORF">NC797_11415</name>
</gene>
<evidence type="ECO:0000256" key="2">
    <source>
        <dbReference type="ARBA" id="ARBA00022553"/>
    </source>
</evidence>
<accession>A0A9X3WTC3</accession>
<dbReference type="SUPFAM" id="SSF47336">
    <property type="entry name" value="ACP-like"/>
    <property type="match status" value="1"/>
</dbReference>
<organism evidence="5 6">
    <name type="scientific">Terrihalobacillus insolitus</name>
    <dbReference type="NCBI Taxonomy" id="2950438"/>
    <lineage>
        <taxon>Bacteria</taxon>
        <taxon>Bacillati</taxon>
        <taxon>Bacillota</taxon>
        <taxon>Bacilli</taxon>
        <taxon>Bacillales</taxon>
        <taxon>Bacillaceae</taxon>
        <taxon>Terrihalobacillus</taxon>
    </lineage>
</organism>
<dbReference type="EMBL" id="JAMQKB010000011">
    <property type="protein sequence ID" value="MDC3425115.1"/>
    <property type="molecule type" value="Genomic_DNA"/>
</dbReference>
<dbReference type="GO" id="GO:0005737">
    <property type="term" value="C:cytoplasm"/>
    <property type="evidence" value="ECO:0007669"/>
    <property type="project" value="UniProtKB-SubCell"/>
</dbReference>
<proteinExistence type="inferred from homology"/>
<keyword evidence="3" id="KW-0444">Lipid biosynthesis</keyword>
<dbReference type="Pfam" id="PF00550">
    <property type="entry name" value="PP-binding"/>
    <property type="match status" value="1"/>
</dbReference>
<dbReference type="InterPro" id="IPR036736">
    <property type="entry name" value="ACP-like_sf"/>
</dbReference>
<dbReference type="InterPro" id="IPR020806">
    <property type="entry name" value="PKS_PP-bd"/>
</dbReference>
<dbReference type="SMART" id="SM00823">
    <property type="entry name" value="PKS_PP"/>
    <property type="match status" value="1"/>
</dbReference>
<comment type="similarity">
    <text evidence="3">Belongs to the acyl carrier protein (ACP) family.</text>
</comment>
<dbReference type="InterPro" id="IPR009081">
    <property type="entry name" value="PP-bd_ACP"/>
</dbReference>
<keyword evidence="2 3" id="KW-0597">Phosphoprotein</keyword>
<keyword evidence="3" id="KW-0276">Fatty acid metabolism</keyword>
<evidence type="ECO:0000313" key="6">
    <source>
        <dbReference type="Proteomes" id="UP001145050"/>
    </source>
</evidence>
<dbReference type="Proteomes" id="UP001145050">
    <property type="component" value="Unassembled WGS sequence"/>
</dbReference>
<dbReference type="GO" id="GO:0000036">
    <property type="term" value="F:acyl carrier activity"/>
    <property type="evidence" value="ECO:0007669"/>
    <property type="project" value="UniProtKB-UniRule"/>
</dbReference>
<dbReference type="InterPro" id="IPR003231">
    <property type="entry name" value="ACP"/>
</dbReference>
<comment type="caution">
    <text evidence="5">The sequence shown here is derived from an EMBL/GenBank/DDBJ whole genome shotgun (WGS) entry which is preliminary data.</text>
</comment>
<protein>
    <recommendedName>
        <fullName evidence="3">Acyl carrier protein</fullName>
        <shortName evidence="3">ACP</shortName>
    </recommendedName>
</protein>
<comment type="function">
    <text evidence="3">Carrier of the growing fatty acid chain in fatty acid biosynthesis.</text>
</comment>
<keyword evidence="3" id="KW-0963">Cytoplasm</keyword>
<feature type="modified residue" description="O-(pantetheine 4'-phosphoryl)serine" evidence="3">
    <location>
        <position position="37"/>
    </location>
</feature>
<dbReference type="AlphaFoldDB" id="A0A9X3WTC3"/>
<reference evidence="5" key="1">
    <citation type="submission" date="2022-06" db="EMBL/GenBank/DDBJ databases">
        <title>Aquibacillus sp. a new bacterium isolated from soil saline samples.</title>
        <authorList>
            <person name="Galisteo C."/>
            <person name="De La Haba R."/>
            <person name="Sanchez-Porro C."/>
            <person name="Ventosa A."/>
        </authorList>
    </citation>
    <scope>NUCLEOTIDE SEQUENCE</scope>
    <source>
        <strain evidence="5">3ASR75-11</strain>
    </source>
</reference>
<keyword evidence="3" id="KW-0443">Lipid metabolism</keyword>
<name>A0A9X3WTC3_9BACI</name>
<dbReference type="PROSITE" id="PS50075">
    <property type="entry name" value="CARRIER"/>
    <property type="match status" value="1"/>
</dbReference>
<evidence type="ECO:0000256" key="3">
    <source>
        <dbReference type="HAMAP-Rule" id="MF_01217"/>
    </source>
</evidence>
<comment type="subcellular location">
    <subcellularLocation>
        <location evidence="3">Cytoplasm</location>
    </subcellularLocation>
</comment>
<dbReference type="Gene3D" id="1.10.1200.10">
    <property type="entry name" value="ACP-like"/>
    <property type="match status" value="1"/>
</dbReference>
<evidence type="ECO:0000259" key="4">
    <source>
        <dbReference type="PROSITE" id="PS50075"/>
    </source>
</evidence>
<sequence>MKKKAELVRKIVAEVLEVEESEVFDETDLVEELDADSMMALEIVALLEKELKITIPEELLEEMTSVNSILKLLEDLKTNVG</sequence>
<dbReference type="GO" id="GO:0031177">
    <property type="term" value="F:phosphopantetheine binding"/>
    <property type="evidence" value="ECO:0007669"/>
    <property type="project" value="InterPro"/>
</dbReference>
<dbReference type="HAMAP" id="MF_01217">
    <property type="entry name" value="Acyl_carrier"/>
    <property type="match status" value="1"/>
</dbReference>
<feature type="domain" description="Carrier" evidence="4">
    <location>
        <begin position="2"/>
        <end position="77"/>
    </location>
</feature>
<keyword evidence="1 3" id="KW-0596">Phosphopantetheine</keyword>
<dbReference type="RefSeq" id="WP_272436920.1">
    <property type="nucleotide sequence ID" value="NZ_JAMQKB010000011.1"/>
</dbReference>